<keyword evidence="7" id="KW-0970">Cilium biogenesis/degradation</keyword>
<evidence type="ECO:0000256" key="5">
    <source>
        <dbReference type="ARBA" id="ARBA00022015"/>
    </source>
</evidence>
<organism evidence="12">
    <name type="scientific">Tetraselmis chuii</name>
    <dbReference type="NCBI Taxonomy" id="63592"/>
    <lineage>
        <taxon>Eukaryota</taxon>
        <taxon>Viridiplantae</taxon>
        <taxon>Chlorophyta</taxon>
        <taxon>core chlorophytes</taxon>
        <taxon>Chlorodendrophyceae</taxon>
        <taxon>Chlorodendrales</taxon>
        <taxon>Chlorodendraceae</taxon>
        <taxon>Tetraselmis</taxon>
    </lineage>
</organism>
<dbReference type="PANTHER" id="PTHR31539:SF1">
    <property type="entry name" value="CENTROSOMAL PROTEIN OF 19 KDA"/>
    <property type="match status" value="1"/>
</dbReference>
<comment type="subcellular location">
    <subcellularLocation>
        <location evidence="2">Cytoplasm</location>
        <location evidence="2">Cytoskeleton</location>
        <location evidence="2">Cilium basal body</location>
    </subcellularLocation>
    <subcellularLocation>
        <location evidence="1">Cytoplasm</location>
        <location evidence="1">Cytoskeleton</location>
        <location evidence="1">Microtubule organizing center</location>
        <location evidence="1">Centrosome</location>
        <location evidence="1">Centriole</location>
    </subcellularLocation>
    <subcellularLocation>
        <location evidence="3">Cytoplasm</location>
        <location evidence="3">Cytoskeleton</location>
        <location evidence="3">Spindle</location>
    </subcellularLocation>
</comment>
<name>A0A7S1SUS5_9CHLO</name>
<keyword evidence="8" id="KW-0969">Cilium</keyword>
<comment type="similarity">
    <text evidence="4">Belongs to the CEP19 family.</text>
</comment>
<feature type="region of interest" description="Disordered" evidence="11">
    <location>
        <begin position="178"/>
        <end position="215"/>
    </location>
</feature>
<dbReference type="EMBL" id="HBGG01018583">
    <property type="protein sequence ID" value="CAD9207339.1"/>
    <property type="molecule type" value="Transcribed_RNA"/>
</dbReference>
<evidence type="ECO:0000256" key="7">
    <source>
        <dbReference type="ARBA" id="ARBA00022794"/>
    </source>
</evidence>
<dbReference type="Pfam" id="PF14933">
    <property type="entry name" value="CEP19"/>
    <property type="match status" value="1"/>
</dbReference>
<dbReference type="GO" id="GO:0005814">
    <property type="term" value="C:centriole"/>
    <property type="evidence" value="ECO:0007669"/>
    <property type="project" value="UniProtKB-SubCell"/>
</dbReference>
<dbReference type="GO" id="GO:0000922">
    <property type="term" value="C:spindle pole"/>
    <property type="evidence" value="ECO:0007669"/>
    <property type="project" value="TreeGrafter"/>
</dbReference>
<evidence type="ECO:0000256" key="4">
    <source>
        <dbReference type="ARBA" id="ARBA00009371"/>
    </source>
</evidence>
<evidence type="ECO:0000256" key="6">
    <source>
        <dbReference type="ARBA" id="ARBA00022490"/>
    </source>
</evidence>
<sequence length="215" mass="24087">MSALCKARRYAIKYDPPTIILEYETPAKEKRLRSVKVQDIQQDADVDRLTKKIIQSFPRKLDRRSVSSEQVRRLVVKLVQSLQGAHTVSQPLALPKAKVGKLQPLNLNGTEPKGRSPVVATKHVQPANGESFGMSVDSIADAEMDLNKLSDQELSALKAAMDVDFNKNRVALDDPEFKYDVQKEFVPTEDNDWDDDDDDSLDGSNGGDDDFEWPT</sequence>
<reference evidence="12" key="1">
    <citation type="submission" date="2021-01" db="EMBL/GenBank/DDBJ databases">
        <authorList>
            <person name="Corre E."/>
            <person name="Pelletier E."/>
            <person name="Niang G."/>
            <person name="Scheremetjew M."/>
            <person name="Finn R."/>
            <person name="Kale V."/>
            <person name="Holt S."/>
            <person name="Cochrane G."/>
            <person name="Meng A."/>
            <person name="Brown T."/>
            <person name="Cohen L."/>
        </authorList>
    </citation>
    <scope>NUCLEOTIDE SEQUENCE</scope>
    <source>
        <strain evidence="12">PLY429</strain>
    </source>
</reference>
<evidence type="ECO:0000256" key="1">
    <source>
        <dbReference type="ARBA" id="ARBA00004114"/>
    </source>
</evidence>
<dbReference type="AlphaFoldDB" id="A0A7S1SUS5"/>
<keyword evidence="6" id="KW-0963">Cytoplasm</keyword>
<evidence type="ECO:0000256" key="3">
    <source>
        <dbReference type="ARBA" id="ARBA00004186"/>
    </source>
</evidence>
<keyword evidence="10" id="KW-0966">Cell projection</keyword>
<evidence type="ECO:0000256" key="9">
    <source>
        <dbReference type="ARBA" id="ARBA00023212"/>
    </source>
</evidence>
<evidence type="ECO:0000256" key="11">
    <source>
        <dbReference type="SAM" id="MobiDB-lite"/>
    </source>
</evidence>
<feature type="compositionally biased region" description="Acidic residues" evidence="11">
    <location>
        <begin position="187"/>
        <end position="215"/>
    </location>
</feature>
<evidence type="ECO:0000256" key="8">
    <source>
        <dbReference type="ARBA" id="ARBA00023069"/>
    </source>
</evidence>
<gene>
    <name evidence="12" type="ORF">TCHU04912_LOCUS9575</name>
</gene>
<keyword evidence="9" id="KW-0206">Cytoskeleton</keyword>
<accession>A0A7S1SUS5</accession>
<dbReference type="GO" id="GO:0036064">
    <property type="term" value="C:ciliary basal body"/>
    <property type="evidence" value="ECO:0007669"/>
    <property type="project" value="TreeGrafter"/>
</dbReference>
<dbReference type="GO" id="GO:0034454">
    <property type="term" value="P:microtubule anchoring at centrosome"/>
    <property type="evidence" value="ECO:0007669"/>
    <property type="project" value="TreeGrafter"/>
</dbReference>
<proteinExistence type="inferred from homology"/>
<dbReference type="PANTHER" id="PTHR31539">
    <property type="entry name" value="CENTROSOMAL PROTEIN OF 19K CEP19"/>
    <property type="match status" value="1"/>
</dbReference>
<protein>
    <recommendedName>
        <fullName evidence="5">Centrosomal protein of 19 kDa</fullName>
    </recommendedName>
</protein>
<dbReference type="InterPro" id="IPR029412">
    <property type="entry name" value="CEP19"/>
</dbReference>
<evidence type="ECO:0000313" key="12">
    <source>
        <dbReference type="EMBL" id="CAD9207339.1"/>
    </source>
</evidence>
<evidence type="ECO:0000256" key="2">
    <source>
        <dbReference type="ARBA" id="ARBA00004120"/>
    </source>
</evidence>
<evidence type="ECO:0000256" key="10">
    <source>
        <dbReference type="ARBA" id="ARBA00023273"/>
    </source>
</evidence>
<dbReference type="GO" id="GO:0097712">
    <property type="term" value="P:vesicle targeting, trans-Golgi to periciliary membrane compartment"/>
    <property type="evidence" value="ECO:0007669"/>
    <property type="project" value="TreeGrafter"/>
</dbReference>